<dbReference type="GO" id="GO:1990281">
    <property type="term" value="C:efflux pump complex"/>
    <property type="evidence" value="ECO:0007669"/>
    <property type="project" value="TreeGrafter"/>
</dbReference>
<dbReference type="AlphaFoldDB" id="A0A371JRE8"/>
<evidence type="ECO:0000313" key="10">
    <source>
        <dbReference type="Proteomes" id="UP000261828"/>
    </source>
</evidence>
<keyword evidence="7" id="KW-0998">Cell outer membrane</keyword>
<dbReference type="PANTHER" id="PTHR30026:SF20">
    <property type="entry name" value="OUTER MEMBRANE PROTEIN TOLC"/>
    <property type="match status" value="1"/>
</dbReference>
<dbReference type="GO" id="GO:0015288">
    <property type="term" value="F:porin activity"/>
    <property type="evidence" value="ECO:0007669"/>
    <property type="project" value="TreeGrafter"/>
</dbReference>
<dbReference type="GO" id="GO:0015562">
    <property type="term" value="F:efflux transmembrane transporter activity"/>
    <property type="evidence" value="ECO:0007669"/>
    <property type="project" value="InterPro"/>
</dbReference>
<dbReference type="Gene3D" id="1.20.1600.10">
    <property type="entry name" value="Outer membrane efflux proteins (OEP)"/>
    <property type="match status" value="1"/>
</dbReference>
<dbReference type="RefSeq" id="WP_116184684.1">
    <property type="nucleotide sequence ID" value="NZ_QTJX01000002.1"/>
</dbReference>
<evidence type="ECO:0000313" key="9">
    <source>
        <dbReference type="EMBL" id="RDY60075.1"/>
    </source>
</evidence>
<dbReference type="OrthoDB" id="13803at2"/>
<evidence type="ECO:0000256" key="8">
    <source>
        <dbReference type="SAM" id="SignalP"/>
    </source>
</evidence>
<evidence type="ECO:0000256" key="2">
    <source>
        <dbReference type="ARBA" id="ARBA00007613"/>
    </source>
</evidence>
<evidence type="ECO:0000256" key="1">
    <source>
        <dbReference type="ARBA" id="ARBA00004442"/>
    </source>
</evidence>
<reference evidence="9 10" key="1">
    <citation type="submission" date="2018-08" db="EMBL/GenBank/DDBJ databases">
        <title>Muricauda nanhaiensis sp. nov., isolated from seawater of the South China Sea.</title>
        <authorList>
            <person name="Dang Y."/>
        </authorList>
    </citation>
    <scope>NUCLEOTIDE SEQUENCE [LARGE SCALE GENOMIC DNA]</scope>
    <source>
        <strain evidence="9 10">SM1704</strain>
    </source>
</reference>
<dbReference type="Pfam" id="PF02321">
    <property type="entry name" value="OEP"/>
    <property type="match status" value="2"/>
</dbReference>
<keyword evidence="8" id="KW-0732">Signal</keyword>
<feature type="signal peptide" evidence="8">
    <location>
        <begin position="1"/>
        <end position="21"/>
    </location>
</feature>
<dbReference type="InterPro" id="IPR051906">
    <property type="entry name" value="TolC-like"/>
</dbReference>
<evidence type="ECO:0000256" key="7">
    <source>
        <dbReference type="ARBA" id="ARBA00023237"/>
    </source>
</evidence>
<dbReference type="GO" id="GO:0009279">
    <property type="term" value="C:cell outer membrane"/>
    <property type="evidence" value="ECO:0007669"/>
    <property type="project" value="UniProtKB-SubCell"/>
</dbReference>
<keyword evidence="10" id="KW-1185">Reference proteome</keyword>
<accession>A0A371JRE8</accession>
<evidence type="ECO:0000256" key="5">
    <source>
        <dbReference type="ARBA" id="ARBA00022692"/>
    </source>
</evidence>
<keyword evidence="4" id="KW-1134">Transmembrane beta strand</keyword>
<keyword evidence="5" id="KW-0812">Transmembrane</keyword>
<evidence type="ECO:0000256" key="3">
    <source>
        <dbReference type="ARBA" id="ARBA00022448"/>
    </source>
</evidence>
<evidence type="ECO:0000256" key="4">
    <source>
        <dbReference type="ARBA" id="ARBA00022452"/>
    </source>
</evidence>
<dbReference type="SUPFAM" id="SSF56954">
    <property type="entry name" value="Outer membrane efflux proteins (OEP)"/>
    <property type="match status" value="1"/>
</dbReference>
<comment type="caution">
    <text evidence="9">The sequence shown here is derived from an EMBL/GenBank/DDBJ whole genome shotgun (WGS) entry which is preliminary data.</text>
</comment>
<protein>
    <submittedName>
        <fullName evidence="9">TolC family protein</fullName>
    </submittedName>
</protein>
<dbReference type="Proteomes" id="UP000261828">
    <property type="component" value="Unassembled WGS sequence"/>
</dbReference>
<keyword evidence="3" id="KW-0813">Transport</keyword>
<organism evidence="9 10">
    <name type="scientific">Flagellimonas nanhaiensis</name>
    <dbReference type="NCBI Taxonomy" id="2292706"/>
    <lineage>
        <taxon>Bacteria</taxon>
        <taxon>Pseudomonadati</taxon>
        <taxon>Bacteroidota</taxon>
        <taxon>Flavobacteriia</taxon>
        <taxon>Flavobacteriales</taxon>
        <taxon>Flavobacteriaceae</taxon>
        <taxon>Flagellimonas</taxon>
    </lineage>
</organism>
<sequence length="436" mass="49245">MIKRKWILILLTVTTVGWLNAQTKTTIALDEVLTKVHESNASIKVSEQEAKMAKYDYNLSSSVFLPQISISHTGIATTNPLMAFGSKLNQEILTQADFVPSTLNDPDQIESFATRISVEQPLINVDGFYQRKAAKTTMEAKELQSQRTKDYLVFESEKAYSQLQLAYVAVEVLEKAFKSASANHDLTENSYDQGLLQKADLLEAKVRMTEVANQLQTAKSNVQNASDYLAFLMNEQGITTYEPAEKLTPTSLKTDTGSTLESRADVRAMDLVSKAYKSNMRADKMTFLPRLNAFARYELYDDEVFQADAKGYLFGASLSWDVFKGAQRFAKTGKSKAGYEKSKQEYQQYLSKSNMELQRALRTAQVAQSKLETSKLAMEQSGESLRIRTNRFKEGLEKTTDLLMAEALYAERQLAYYQTVYEFNQAQSLLTFLTKE</sequence>
<feature type="chain" id="PRO_5017059925" evidence="8">
    <location>
        <begin position="22"/>
        <end position="436"/>
    </location>
</feature>
<evidence type="ECO:0000256" key="6">
    <source>
        <dbReference type="ARBA" id="ARBA00023136"/>
    </source>
</evidence>
<dbReference type="InterPro" id="IPR003423">
    <property type="entry name" value="OMP_efflux"/>
</dbReference>
<keyword evidence="6" id="KW-0472">Membrane</keyword>
<comment type="similarity">
    <text evidence="2">Belongs to the outer membrane factor (OMF) (TC 1.B.17) family.</text>
</comment>
<gene>
    <name evidence="9" type="ORF">DX873_12115</name>
</gene>
<dbReference type="EMBL" id="QTJX01000002">
    <property type="protein sequence ID" value="RDY60075.1"/>
    <property type="molecule type" value="Genomic_DNA"/>
</dbReference>
<proteinExistence type="inferred from homology"/>
<dbReference type="PANTHER" id="PTHR30026">
    <property type="entry name" value="OUTER MEMBRANE PROTEIN TOLC"/>
    <property type="match status" value="1"/>
</dbReference>
<name>A0A371JRE8_9FLAO</name>
<comment type="subcellular location">
    <subcellularLocation>
        <location evidence="1">Cell outer membrane</location>
    </subcellularLocation>
</comment>